<sequence length="1459" mass="164363">MEIFDLTQDDSPEEPVKSEDEEMAWAINMVMEAQHSAPEEEEIFYDCHSGDEEEPPSTSSLEETVSRDARAQCEDTELDMFRVCMVKSMAPTVIMTLDSGADVSVAPEEYYQMGHPGQQRSVQMVDAQGEAIKSAGNRRLRLQAHTRNGDVVEFVEQFALGVGVTHPLLSFGRLLRQGWVLSRDQQGLCLEHPEKKMQIPARLERNSLVMDVKVCAIRAEEELDEEQKKEIEAMAANDRAQEEKEGEKKEVPEEAETDRGVKRSAEEQAEAEKVAKEEAEALALMREIPEQGATDDDVQVEENPMKKSRLKEKEKTPQRSPGYTTEESGGEIIVEGSSSEDGGVQEKLARWEKWRLKNVEVKSEPMELTDSPMEELTEAGQHVFPVRGEGHSLQGFISRELGLLEKVPGWHALPNGIVVHSSPQATHFLDPSMSFGPEWCGRMTLVKKKDNSGAWEQIESLAAYKDTPLPFRALPAGPRSTLTFVAPGLILDYFVLNSEVPVSQYPLLSGEPSSWPDDERDEEGGEFPMLAAGSGGRAEILEDVEFVDPDELRVQIDETWFDKETKLKDLQEICKQLGLATSGSKTKVLRRLQRFKHQQEEKMAYEVAQRLFAESRREAIPLKTPKLPSRHEQELHQLTHLPFQPWCQQCVATRSKEDPRMKEERSDRKDRGRPVISFDYGFTYTADAPEEKQWGTALYVAESESKATLCIPVQAKGSASLKQVTEELTRFSMQVCNTQPIIFQSDGERVTRQVLRATQHARASLGLTTEVRTTSRDQHASNGQAERTVQSVRKLANTLRRYAEEKSGVKITGDMHCYPWSFRHAAWLMLRYRVINGATSFEMLTDRQYVGRVALWGETVLFKDVTSFKHKGEPVYRRGVWVGKSSWNDSHICLTRSGAVEARSIRRLPEQFDGQMLIHCRGLPWQYSAQGVLTKTKFAARQRLAEAAEEATGEEQVEKEAKMVGEEVAMRMYGHGPITPGPAPEGYPKTPARTPASKTPAIRTPVVTPMPATPARPVPKTPVAPEPPREAKSSSSDPKEGEASKRKMARLPIPEAMRGEPARNFMPEAVESEASPKKQRLEEIVGNLAPVTPPLGTKREYALPWDDEDDEKRRMSPKRRVNSIQEDFPGGDEMTGEAILQEELNNVRGQGAEAERPEENEDGSDEAWWIRPLITMICLASIGALSLARMAIGAMMTWWHGRRSHGQSVEENEDGDDENVVERLPARNETSTDEEKMNMQWQIVRLEVAIAEQEEKLTDARRDRDLQAREVVRMYDMCSELRFELENVKEERDEAKRKVIRLAGTDDEKAMELERMTEDIAKAWEVAELWKKRLQHFRSFVSQWFQRTEVMGNPGSSGSAVYRFSPERSRYEAIALHALMDFRGKLTDEGHGSFLRLGVQAPEIHKFLRLHQFSHLVQQEMAEEAEAATTGTKSAKKVAATGTKSAKTKAAGGTKTAKG</sequence>
<dbReference type="InterPro" id="IPR001995">
    <property type="entry name" value="Peptidase_A2_cat"/>
</dbReference>
<accession>A0ABP0RMW8</accession>
<dbReference type="PROSITE" id="PS50175">
    <property type="entry name" value="ASP_PROT_RETROV"/>
    <property type="match status" value="1"/>
</dbReference>
<dbReference type="InterPro" id="IPR003034">
    <property type="entry name" value="SAP_dom"/>
</dbReference>
<feature type="domain" description="SAP" evidence="4">
    <location>
        <begin position="562"/>
        <end position="596"/>
    </location>
</feature>
<feature type="region of interest" description="Disordered" evidence="2">
    <location>
        <begin position="976"/>
        <end position="1051"/>
    </location>
</feature>
<dbReference type="EMBL" id="CAXAMN010026295">
    <property type="protein sequence ID" value="CAK9101967.1"/>
    <property type="molecule type" value="Genomic_DNA"/>
</dbReference>
<evidence type="ECO:0000256" key="2">
    <source>
        <dbReference type="SAM" id="MobiDB-lite"/>
    </source>
</evidence>
<feature type="region of interest" description="Disordered" evidence="2">
    <location>
        <begin position="236"/>
        <end position="275"/>
    </location>
</feature>
<feature type="region of interest" description="Disordered" evidence="2">
    <location>
        <begin position="1108"/>
        <end position="1133"/>
    </location>
</feature>
<gene>
    <name evidence="5" type="ORF">CCMP2556_LOCUS48030</name>
</gene>
<evidence type="ECO:0000313" key="6">
    <source>
        <dbReference type="Proteomes" id="UP001642484"/>
    </source>
</evidence>
<feature type="region of interest" description="Disordered" evidence="2">
    <location>
        <begin position="1425"/>
        <end position="1459"/>
    </location>
</feature>
<feature type="coiled-coil region" evidence="1">
    <location>
        <begin position="1236"/>
        <end position="1305"/>
    </location>
</feature>
<comment type="caution">
    <text evidence="5">The sequence shown here is derived from an EMBL/GenBank/DDBJ whole genome shotgun (WGS) entry which is preliminary data.</text>
</comment>
<organism evidence="5 6">
    <name type="scientific">Durusdinium trenchii</name>
    <dbReference type="NCBI Taxonomy" id="1381693"/>
    <lineage>
        <taxon>Eukaryota</taxon>
        <taxon>Sar</taxon>
        <taxon>Alveolata</taxon>
        <taxon>Dinophyceae</taxon>
        <taxon>Suessiales</taxon>
        <taxon>Symbiodiniaceae</taxon>
        <taxon>Durusdinium</taxon>
    </lineage>
</organism>
<feature type="compositionally biased region" description="Basic and acidic residues" evidence="2">
    <location>
        <begin position="1027"/>
        <end position="1045"/>
    </location>
</feature>
<feature type="compositionally biased region" description="Pro residues" evidence="2">
    <location>
        <begin position="1011"/>
        <end position="1026"/>
    </location>
</feature>
<dbReference type="PROSITE" id="PS50800">
    <property type="entry name" value="SAP"/>
    <property type="match status" value="1"/>
</dbReference>
<dbReference type="Proteomes" id="UP001642484">
    <property type="component" value="Unassembled WGS sequence"/>
</dbReference>
<reference evidence="5 6" key="1">
    <citation type="submission" date="2024-02" db="EMBL/GenBank/DDBJ databases">
        <authorList>
            <person name="Chen Y."/>
            <person name="Shah S."/>
            <person name="Dougan E. K."/>
            <person name="Thang M."/>
            <person name="Chan C."/>
        </authorList>
    </citation>
    <scope>NUCLEOTIDE SEQUENCE [LARGE SCALE GENOMIC DNA]</scope>
</reference>
<keyword evidence="1" id="KW-0175">Coiled coil</keyword>
<name>A0ABP0RMW8_9DINO</name>
<feature type="region of interest" description="Disordered" evidence="2">
    <location>
        <begin position="287"/>
        <end position="344"/>
    </location>
</feature>
<evidence type="ECO:0000313" key="5">
    <source>
        <dbReference type="EMBL" id="CAK9101967.1"/>
    </source>
</evidence>
<evidence type="ECO:0000259" key="4">
    <source>
        <dbReference type="PROSITE" id="PS50800"/>
    </source>
</evidence>
<proteinExistence type="predicted"/>
<feature type="region of interest" description="Disordered" evidence="2">
    <location>
        <begin position="48"/>
        <end position="67"/>
    </location>
</feature>
<evidence type="ECO:0000259" key="3">
    <source>
        <dbReference type="PROSITE" id="PS50175"/>
    </source>
</evidence>
<protein>
    <submittedName>
        <fullName evidence="5">Uncharacterized protein</fullName>
    </submittedName>
</protein>
<evidence type="ECO:0000256" key="1">
    <source>
        <dbReference type="SAM" id="Coils"/>
    </source>
</evidence>
<feature type="compositionally biased region" description="Low complexity" evidence="2">
    <location>
        <begin position="1427"/>
        <end position="1459"/>
    </location>
</feature>
<feature type="compositionally biased region" description="Basic and acidic residues" evidence="2">
    <location>
        <begin position="239"/>
        <end position="275"/>
    </location>
</feature>
<keyword evidence="6" id="KW-1185">Reference proteome</keyword>
<feature type="domain" description="Peptidase A2" evidence="3">
    <location>
        <begin position="93"/>
        <end position="175"/>
    </location>
</feature>
<feature type="compositionally biased region" description="Low complexity" evidence="2">
    <location>
        <begin position="326"/>
        <end position="342"/>
    </location>
</feature>